<dbReference type="InterPro" id="IPR036869">
    <property type="entry name" value="J_dom_sf"/>
</dbReference>
<feature type="binding site" evidence="14">
    <location>
        <position position="172"/>
    </location>
    <ligand>
        <name>Zn(2+)</name>
        <dbReference type="ChEBI" id="CHEBI:29105"/>
        <label>2</label>
    </ligand>
</feature>
<dbReference type="InterPro" id="IPR002939">
    <property type="entry name" value="DnaJ_C"/>
</dbReference>
<dbReference type="PROSITE" id="PS50076">
    <property type="entry name" value="DNAJ_2"/>
    <property type="match status" value="1"/>
</dbReference>
<dbReference type="PRINTS" id="PR00625">
    <property type="entry name" value="JDOMAIN"/>
</dbReference>
<comment type="subcellular location">
    <subcellularLocation>
        <location evidence="1 14">Cytoplasm</location>
    </subcellularLocation>
</comment>
<evidence type="ECO:0000256" key="4">
    <source>
        <dbReference type="ARBA" id="ARBA00022705"/>
    </source>
</evidence>
<dbReference type="SMART" id="SM00271">
    <property type="entry name" value="DnaJ"/>
    <property type="match status" value="1"/>
</dbReference>
<evidence type="ECO:0000256" key="7">
    <source>
        <dbReference type="ARBA" id="ARBA00022771"/>
    </source>
</evidence>
<dbReference type="EMBL" id="QEWR01000002">
    <property type="protein sequence ID" value="PWD84492.1"/>
    <property type="molecule type" value="Genomic_DNA"/>
</dbReference>
<dbReference type="Gene3D" id="2.60.260.20">
    <property type="entry name" value="Urease metallochaperone UreE, N-terminal domain"/>
    <property type="match status" value="2"/>
</dbReference>
<dbReference type="CDD" id="cd10747">
    <property type="entry name" value="DnaJ_C"/>
    <property type="match status" value="1"/>
</dbReference>
<dbReference type="GO" id="GO:0042026">
    <property type="term" value="P:protein refolding"/>
    <property type="evidence" value="ECO:0007669"/>
    <property type="project" value="TreeGrafter"/>
</dbReference>
<evidence type="ECO:0000256" key="10">
    <source>
        <dbReference type="ARBA" id="ARBA00023186"/>
    </source>
</evidence>
<feature type="repeat" description="CXXCXGXG motif" evidence="14">
    <location>
        <begin position="205"/>
        <end position="212"/>
    </location>
</feature>
<dbReference type="SUPFAM" id="SSF49493">
    <property type="entry name" value="HSP40/DnaJ peptide-binding domain"/>
    <property type="match status" value="2"/>
</dbReference>
<dbReference type="GO" id="GO:0051082">
    <property type="term" value="F:unfolded protein binding"/>
    <property type="evidence" value="ECO:0007669"/>
    <property type="project" value="UniProtKB-UniRule"/>
</dbReference>
<evidence type="ECO:0000259" key="16">
    <source>
        <dbReference type="PROSITE" id="PS50076"/>
    </source>
</evidence>
<evidence type="ECO:0000256" key="3">
    <source>
        <dbReference type="ARBA" id="ARBA00022490"/>
    </source>
</evidence>
<feature type="zinc finger region" description="CR-type" evidence="15">
    <location>
        <begin position="139"/>
        <end position="217"/>
    </location>
</feature>
<dbReference type="Pfam" id="PF00226">
    <property type="entry name" value="DnaJ"/>
    <property type="match status" value="1"/>
</dbReference>
<dbReference type="InterPro" id="IPR001623">
    <property type="entry name" value="DnaJ_domain"/>
</dbReference>
<dbReference type="Proteomes" id="UP000244948">
    <property type="component" value="Unassembled WGS sequence"/>
</dbReference>
<protein>
    <recommendedName>
        <fullName evidence="13 14">Chaperone protein DnaJ</fullName>
    </recommendedName>
</protein>
<reference evidence="18 19" key="1">
    <citation type="journal article" date="2018" name="Genome Announc.">
        <title>Ignatzschineria cameli sp. nov., isolated from necrotic foot tissue of dromedaries (Camelus dromedarius) and associated maggots (Wohlfahrtia species) in Dubai.</title>
        <authorList>
            <person name="Tsang C.C."/>
            <person name="Tang J.Y."/>
            <person name="Fong J.Y."/>
            <person name="Kinne J."/>
            <person name="Lee H.H."/>
            <person name="Joseph M."/>
            <person name="Jose S."/>
            <person name="Schuster R.K."/>
            <person name="Tang Y."/>
            <person name="Sivakumar S."/>
            <person name="Chen J.H."/>
            <person name="Teng J.L."/>
            <person name="Lau S.K."/>
            <person name="Wernery U."/>
            <person name="Woo P.C."/>
        </authorList>
    </citation>
    <scope>NUCLEOTIDE SEQUENCE [LARGE SCALE GENOMIC DNA]</scope>
    <source>
        <strain evidence="18 19">KCTC 22643</strain>
    </source>
</reference>
<feature type="binding site" evidence="14">
    <location>
        <position position="191"/>
    </location>
    <ligand>
        <name>Zn(2+)</name>
        <dbReference type="ChEBI" id="CHEBI:29105"/>
        <label>2</label>
    </ligand>
</feature>
<dbReference type="InterPro" id="IPR018253">
    <property type="entry name" value="DnaJ_domain_CS"/>
</dbReference>
<keyword evidence="4 14" id="KW-0235">DNA replication</keyword>
<keyword evidence="5 14" id="KW-0479">Metal-binding</keyword>
<name>A0A2U2AMQ3_9GAMM</name>
<keyword evidence="6 14" id="KW-0677">Repeat</keyword>
<dbReference type="InterPro" id="IPR036410">
    <property type="entry name" value="HSP_DnaJ_Cys-rich_dom_sf"/>
</dbReference>
<dbReference type="PROSITE" id="PS51188">
    <property type="entry name" value="ZF_CR"/>
    <property type="match status" value="1"/>
</dbReference>
<evidence type="ECO:0000256" key="9">
    <source>
        <dbReference type="ARBA" id="ARBA00023016"/>
    </source>
</evidence>
<dbReference type="GO" id="GO:0005524">
    <property type="term" value="F:ATP binding"/>
    <property type="evidence" value="ECO:0007669"/>
    <property type="project" value="InterPro"/>
</dbReference>
<comment type="domain">
    <text evidence="14">The J domain is necessary and sufficient to stimulate DnaK ATPase activity. Zinc center 1 plays an important role in the autonomous, DnaK-independent chaperone activity of DnaJ. Zinc center 2 is essential for interaction with DnaK and for DnaJ activity.</text>
</comment>
<evidence type="ECO:0000256" key="2">
    <source>
        <dbReference type="ARBA" id="ARBA00011738"/>
    </source>
</evidence>
<keyword evidence="8 14" id="KW-0862">Zinc</keyword>
<evidence type="ECO:0000256" key="1">
    <source>
        <dbReference type="ARBA" id="ARBA00004496"/>
    </source>
</evidence>
<comment type="cofactor">
    <cofactor evidence="14">
        <name>Zn(2+)</name>
        <dbReference type="ChEBI" id="CHEBI:29105"/>
    </cofactor>
    <text evidence="14">Binds 2 Zn(2+) ions per monomer.</text>
</comment>
<dbReference type="FunFam" id="1.10.287.110:FF:000034">
    <property type="entry name" value="Chaperone protein DnaJ"/>
    <property type="match status" value="1"/>
</dbReference>
<dbReference type="NCBIfam" id="TIGR02349">
    <property type="entry name" value="DnaJ_bact"/>
    <property type="match status" value="1"/>
</dbReference>
<comment type="subunit">
    <text evidence="2 14">Homodimer.</text>
</comment>
<comment type="function">
    <text evidence="11 14">Participates actively in the response to hyperosmotic and heat shock by preventing the aggregation of stress-denatured proteins and by disaggregating proteins, also in an autonomous, DnaK-independent fashion. Unfolded proteins bind initially to DnaJ; upon interaction with the DnaJ-bound protein, DnaK hydrolyzes its bound ATP, resulting in the formation of a stable complex. GrpE releases ADP from DnaK; ATP binding to DnaK triggers the release of the substrate protein, thus completing the reaction cycle. Several rounds of ATP-dependent interactions between DnaJ, DnaK and GrpE are required for fully efficient folding. Also involved, together with DnaK and GrpE, in the DNA replication of plasmids through activation of initiation proteins.</text>
</comment>
<feature type="binding site" evidence="14">
    <location>
        <position position="194"/>
    </location>
    <ligand>
        <name>Zn(2+)</name>
        <dbReference type="ChEBI" id="CHEBI:29105"/>
        <label>2</label>
    </ligand>
</feature>
<dbReference type="SUPFAM" id="SSF57938">
    <property type="entry name" value="DnaJ/Hsp40 cysteine-rich domain"/>
    <property type="match status" value="1"/>
</dbReference>
<sequence length="380" mass="41511">MAERDYYEVLGVAKTATQDEIRKAYRRLAGKYHPDRNSENKEEAEAKFKEVQKAYEVLYDEEKRRMYDQFGHAGVNGQAGAGQGGFGGFGGADFGDIFGDMFGDIFGNRGGGAQGGPRAYRGEDIGYQLDITLEEAVFGTTTRITVPTKVHCHYCNGSGAAEGSEPVTCPTCHGLGQVRVSQGFFSVQQTCPDCHGRGKKITNPCKHCHGSGSIRKNKTLEVKVPAGVDTGDRIRLSGEGEAGENGGPNGDLYVQIRVKKHAIFTREDENLYCEVPVSFTTAALGGEIEVPTLDGRVNLKIPAETQTDRVFRLRGKGVKPVRGGAQGDLYCTIKVETPVKLSSEQQEMLRKFGETLGENHAPKQNSWLDKAKRFFEDLGK</sequence>
<dbReference type="InterPro" id="IPR012724">
    <property type="entry name" value="DnaJ"/>
</dbReference>
<organism evidence="18 19">
    <name type="scientific">Ignatzschineria indica</name>
    <dbReference type="NCBI Taxonomy" id="472583"/>
    <lineage>
        <taxon>Bacteria</taxon>
        <taxon>Pseudomonadati</taxon>
        <taxon>Pseudomonadota</taxon>
        <taxon>Gammaproteobacteria</taxon>
        <taxon>Cardiobacteriales</taxon>
        <taxon>Ignatzschineriaceae</taxon>
        <taxon>Ignatzschineria</taxon>
    </lineage>
</organism>
<feature type="repeat" description="CXXCXGXG motif" evidence="14">
    <location>
        <begin position="152"/>
        <end position="159"/>
    </location>
</feature>
<dbReference type="InterPro" id="IPR008971">
    <property type="entry name" value="HSP40/DnaJ_pept-bd"/>
</dbReference>
<dbReference type="CDD" id="cd06257">
    <property type="entry name" value="DnaJ"/>
    <property type="match status" value="1"/>
</dbReference>
<feature type="binding site" evidence="14">
    <location>
        <position position="169"/>
    </location>
    <ligand>
        <name>Zn(2+)</name>
        <dbReference type="ChEBI" id="CHEBI:29105"/>
        <label>2</label>
    </ligand>
</feature>
<evidence type="ECO:0000256" key="6">
    <source>
        <dbReference type="ARBA" id="ARBA00022737"/>
    </source>
</evidence>
<feature type="binding site" evidence="14">
    <location>
        <position position="152"/>
    </location>
    <ligand>
        <name>Zn(2+)</name>
        <dbReference type="ChEBI" id="CHEBI:29105"/>
        <label>1</label>
    </ligand>
</feature>
<dbReference type="GO" id="GO:0005737">
    <property type="term" value="C:cytoplasm"/>
    <property type="evidence" value="ECO:0007669"/>
    <property type="project" value="UniProtKB-SubCell"/>
</dbReference>
<dbReference type="PANTHER" id="PTHR43096">
    <property type="entry name" value="DNAJ HOMOLOG 1, MITOCHONDRIAL-RELATED"/>
    <property type="match status" value="1"/>
</dbReference>
<keyword evidence="10 14" id="KW-0143">Chaperone</keyword>
<feature type="binding site" evidence="14">
    <location>
        <position position="205"/>
    </location>
    <ligand>
        <name>Zn(2+)</name>
        <dbReference type="ChEBI" id="CHEBI:29105"/>
        <label>1</label>
    </ligand>
</feature>
<dbReference type="InterPro" id="IPR001305">
    <property type="entry name" value="HSP_DnaJ_Cys-rich_dom"/>
</dbReference>
<dbReference type="GO" id="GO:0006260">
    <property type="term" value="P:DNA replication"/>
    <property type="evidence" value="ECO:0007669"/>
    <property type="project" value="UniProtKB-KW"/>
</dbReference>
<comment type="caution">
    <text evidence="18">The sequence shown here is derived from an EMBL/GenBank/DDBJ whole genome shotgun (WGS) entry which is preliminary data.</text>
</comment>
<feature type="binding site" evidence="14">
    <location>
        <position position="208"/>
    </location>
    <ligand>
        <name>Zn(2+)</name>
        <dbReference type="ChEBI" id="CHEBI:29105"/>
        <label>1</label>
    </ligand>
</feature>
<feature type="domain" description="J" evidence="16">
    <location>
        <begin position="5"/>
        <end position="71"/>
    </location>
</feature>
<accession>A0A2U2AMQ3</accession>
<evidence type="ECO:0000256" key="5">
    <source>
        <dbReference type="ARBA" id="ARBA00022723"/>
    </source>
</evidence>
<evidence type="ECO:0000259" key="17">
    <source>
        <dbReference type="PROSITE" id="PS51188"/>
    </source>
</evidence>
<keyword evidence="7 14" id="KW-0863">Zinc-finger</keyword>
<dbReference type="HAMAP" id="MF_01152">
    <property type="entry name" value="DnaJ"/>
    <property type="match status" value="1"/>
</dbReference>
<dbReference type="GO" id="GO:0031072">
    <property type="term" value="F:heat shock protein binding"/>
    <property type="evidence" value="ECO:0007669"/>
    <property type="project" value="InterPro"/>
</dbReference>
<dbReference type="GO" id="GO:0009408">
    <property type="term" value="P:response to heat"/>
    <property type="evidence" value="ECO:0007669"/>
    <property type="project" value="InterPro"/>
</dbReference>
<evidence type="ECO:0000313" key="19">
    <source>
        <dbReference type="Proteomes" id="UP000244948"/>
    </source>
</evidence>
<dbReference type="PANTHER" id="PTHR43096:SF48">
    <property type="entry name" value="CHAPERONE PROTEIN DNAJ"/>
    <property type="match status" value="1"/>
</dbReference>
<dbReference type="Pfam" id="PF00684">
    <property type="entry name" value="DnaJ_CXXCXGXG"/>
    <property type="match status" value="1"/>
</dbReference>
<evidence type="ECO:0000256" key="8">
    <source>
        <dbReference type="ARBA" id="ARBA00022833"/>
    </source>
</evidence>
<evidence type="ECO:0000256" key="15">
    <source>
        <dbReference type="PROSITE-ProRule" id="PRU00546"/>
    </source>
</evidence>
<dbReference type="RefSeq" id="WP_109235666.1">
    <property type="nucleotide sequence ID" value="NZ_BMXZ01000001.1"/>
</dbReference>
<comment type="similarity">
    <text evidence="12 14">Belongs to the DnaJ family.</text>
</comment>
<dbReference type="SUPFAM" id="SSF46565">
    <property type="entry name" value="Chaperone J-domain"/>
    <property type="match status" value="1"/>
</dbReference>
<feature type="repeat" description="CXXCXGXG motif" evidence="14">
    <location>
        <begin position="191"/>
        <end position="198"/>
    </location>
</feature>
<keyword evidence="3 14" id="KW-0963">Cytoplasm</keyword>
<proteinExistence type="inferred from homology"/>
<dbReference type="Gene3D" id="2.10.230.10">
    <property type="entry name" value="Heat shock protein DnaJ, cysteine-rich domain"/>
    <property type="match status" value="1"/>
</dbReference>
<feature type="domain" description="CR-type" evidence="17">
    <location>
        <begin position="139"/>
        <end position="217"/>
    </location>
</feature>
<evidence type="ECO:0000256" key="11">
    <source>
        <dbReference type="ARBA" id="ARBA00053423"/>
    </source>
</evidence>
<evidence type="ECO:0000313" key="18">
    <source>
        <dbReference type="EMBL" id="PWD84492.1"/>
    </source>
</evidence>
<feature type="repeat" description="CXXCXGXG motif" evidence="14">
    <location>
        <begin position="169"/>
        <end position="176"/>
    </location>
</feature>
<gene>
    <name evidence="14 18" type="primary">dnaJ</name>
    <name evidence="18" type="ORF">DC082_02840</name>
</gene>
<dbReference type="AlphaFoldDB" id="A0A2U2AMQ3"/>
<dbReference type="Gene3D" id="1.10.287.110">
    <property type="entry name" value="DnaJ domain"/>
    <property type="match status" value="1"/>
</dbReference>
<keyword evidence="9 14" id="KW-0346">Stress response</keyword>
<dbReference type="NCBIfam" id="NF008035">
    <property type="entry name" value="PRK10767.1"/>
    <property type="match status" value="1"/>
</dbReference>
<evidence type="ECO:0000256" key="12">
    <source>
        <dbReference type="ARBA" id="ARBA00061004"/>
    </source>
</evidence>
<evidence type="ECO:0000256" key="14">
    <source>
        <dbReference type="HAMAP-Rule" id="MF_01152"/>
    </source>
</evidence>
<feature type="binding site" evidence="14">
    <location>
        <position position="155"/>
    </location>
    <ligand>
        <name>Zn(2+)</name>
        <dbReference type="ChEBI" id="CHEBI:29105"/>
        <label>1</label>
    </ligand>
</feature>
<keyword evidence="19" id="KW-1185">Reference proteome</keyword>
<dbReference type="FunFam" id="2.10.230.10:FF:000002">
    <property type="entry name" value="Molecular chaperone DnaJ"/>
    <property type="match status" value="1"/>
</dbReference>
<dbReference type="Pfam" id="PF01556">
    <property type="entry name" value="DnaJ_C"/>
    <property type="match status" value="1"/>
</dbReference>
<dbReference type="GO" id="GO:0008270">
    <property type="term" value="F:zinc ion binding"/>
    <property type="evidence" value="ECO:0007669"/>
    <property type="project" value="UniProtKB-UniRule"/>
</dbReference>
<dbReference type="PROSITE" id="PS00636">
    <property type="entry name" value="DNAJ_1"/>
    <property type="match status" value="1"/>
</dbReference>
<evidence type="ECO:0000256" key="13">
    <source>
        <dbReference type="ARBA" id="ARBA00067609"/>
    </source>
</evidence>
<dbReference type="FunFam" id="2.60.260.20:FF:000004">
    <property type="entry name" value="Molecular chaperone DnaJ"/>
    <property type="match status" value="1"/>
</dbReference>